<evidence type="ECO:0000313" key="1">
    <source>
        <dbReference type="EMBL" id="RDT57409.1"/>
    </source>
</evidence>
<gene>
    <name evidence="1" type="ORF">DXF87_22850</name>
</gene>
<dbReference type="AlphaFoldDB" id="A0ABD7GQJ8"/>
<organism evidence="1 2">
    <name type="scientific">Enterobacter roggenkampii</name>
    <dbReference type="NCBI Taxonomy" id="1812935"/>
    <lineage>
        <taxon>Bacteria</taxon>
        <taxon>Pseudomonadati</taxon>
        <taxon>Pseudomonadota</taxon>
        <taxon>Gammaproteobacteria</taxon>
        <taxon>Enterobacterales</taxon>
        <taxon>Enterobacteriaceae</taxon>
        <taxon>Enterobacter</taxon>
        <taxon>Enterobacter cloacae complex</taxon>
    </lineage>
</organism>
<accession>A0ABD7GQJ8</accession>
<dbReference type="RefSeq" id="WP_115465835.1">
    <property type="nucleotide sequence ID" value="NZ_QRBT01000047.1"/>
</dbReference>
<reference evidence="1 2" key="1">
    <citation type="submission" date="2018-07" db="EMBL/GenBank/DDBJ databases">
        <title>The use of a cohorting ward and systematic surveillance cultures for the control of a Klebsiella pneumoniae carbapenemase (KPC)-producing Enterobacteriaceae outbreak.</title>
        <authorList>
            <person name="Doi Y."/>
        </authorList>
    </citation>
    <scope>NUCLEOTIDE SEQUENCE [LARGE SCALE GENOMIC DNA]</scope>
    <source>
        <strain evidence="1 2">1-RC-17-04017</strain>
    </source>
</reference>
<name>A0ABD7GQJ8_9ENTR</name>
<proteinExistence type="predicted"/>
<evidence type="ECO:0000313" key="2">
    <source>
        <dbReference type="Proteomes" id="UP000255291"/>
    </source>
</evidence>
<dbReference type="EMBL" id="QRBW01000072">
    <property type="protein sequence ID" value="RDT57409.1"/>
    <property type="molecule type" value="Genomic_DNA"/>
</dbReference>
<dbReference type="Proteomes" id="UP000255291">
    <property type="component" value="Unassembled WGS sequence"/>
</dbReference>
<sequence>MADKCKRCTVGMIGTKPILTGDWRAAATDFDKVIDDWNEKTKHFAIPHPGFARKFFYCPLCGSKVED</sequence>
<comment type="caution">
    <text evidence="1">The sequence shown here is derived from an EMBL/GenBank/DDBJ whole genome shotgun (WGS) entry which is preliminary data.</text>
</comment>
<protein>
    <submittedName>
        <fullName evidence="1">Uncharacterized protein</fullName>
    </submittedName>
</protein>